<dbReference type="EMBL" id="MCFL01000004">
    <property type="protein sequence ID" value="ORZ39834.1"/>
    <property type="molecule type" value="Genomic_DNA"/>
</dbReference>
<dbReference type="PANTHER" id="PTHR20903:SF0">
    <property type="entry name" value="PREFOLDIN SUBUNIT 1"/>
    <property type="match status" value="1"/>
</dbReference>
<name>A0A1Y2I0U4_9FUNG</name>
<evidence type="ECO:0000256" key="2">
    <source>
        <dbReference type="ARBA" id="ARBA00023186"/>
    </source>
</evidence>
<reference evidence="4 5" key="1">
    <citation type="submission" date="2016-07" db="EMBL/GenBank/DDBJ databases">
        <title>Pervasive Adenine N6-methylation of Active Genes in Fungi.</title>
        <authorList>
            <consortium name="DOE Joint Genome Institute"/>
            <person name="Mondo S.J."/>
            <person name="Dannebaum R.O."/>
            <person name="Kuo R.C."/>
            <person name="Labutti K."/>
            <person name="Haridas S."/>
            <person name="Kuo A."/>
            <person name="Salamov A."/>
            <person name="Ahrendt S.R."/>
            <person name="Lipzen A."/>
            <person name="Sullivan W."/>
            <person name="Andreopoulos W.B."/>
            <person name="Clum A."/>
            <person name="Lindquist E."/>
            <person name="Daum C."/>
            <person name="Ramamoorthy G.K."/>
            <person name="Gryganskyi A."/>
            <person name="Culley D."/>
            <person name="Magnuson J.K."/>
            <person name="James T.Y."/>
            <person name="O'Malley M.A."/>
            <person name="Stajich J.E."/>
            <person name="Spatafora J.W."/>
            <person name="Visel A."/>
            <person name="Grigoriev I.V."/>
        </authorList>
    </citation>
    <scope>NUCLEOTIDE SEQUENCE [LARGE SCALE GENOMIC DNA]</scope>
    <source>
        <strain evidence="4 5">PL171</strain>
    </source>
</reference>
<dbReference type="OrthoDB" id="2015447at2759"/>
<dbReference type="GO" id="GO:0005737">
    <property type="term" value="C:cytoplasm"/>
    <property type="evidence" value="ECO:0007669"/>
    <property type="project" value="TreeGrafter"/>
</dbReference>
<protein>
    <submittedName>
        <fullName evidence="4">Prefoldin beta-like protein</fullName>
    </submittedName>
</protein>
<dbReference type="InterPro" id="IPR009053">
    <property type="entry name" value="Prefoldin"/>
</dbReference>
<dbReference type="Proteomes" id="UP000193411">
    <property type="component" value="Unassembled WGS sequence"/>
</dbReference>
<dbReference type="InterPro" id="IPR002777">
    <property type="entry name" value="PFD_beta-like"/>
</dbReference>
<dbReference type="GO" id="GO:0044183">
    <property type="term" value="F:protein folding chaperone"/>
    <property type="evidence" value="ECO:0007669"/>
    <property type="project" value="TreeGrafter"/>
</dbReference>
<dbReference type="Gene3D" id="1.10.287.370">
    <property type="match status" value="1"/>
</dbReference>
<keyword evidence="2" id="KW-0143">Chaperone</keyword>
<gene>
    <name evidence="4" type="ORF">BCR44DRAFT_41960</name>
</gene>
<sequence length="120" mass="13742">MANEAQRQILELQTKLQETNRQIVQVRTQIQVKEREKKIAELQIRELNAAGPNTKTYTSVGKMFLHIPHEEILSQLQLKGQSLEDDVNVLGKKQAYLEKTYKETQDGVKEAVDALLPSKK</sequence>
<organism evidence="4 5">
    <name type="scientific">Catenaria anguillulae PL171</name>
    <dbReference type="NCBI Taxonomy" id="765915"/>
    <lineage>
        <taxon>Eukaryota</taxon>
        <taxon>Fungi</taxon>
        <taxon>Fungi incertae sedis</taxon>
        <taxon>Blastocladiomycota</taxon>
        <taxon>Blastocladiomycetes</taxon>
        <taxon>Blastocladiales</taxon>
        <taxon>Catenariaceae</taxon>
        <taxon>Catenaria</taxon>
    </lineage>
</organism>
<comment type="similarity">
    <text evidence="1">Belongs to the prefoldin subunit beta family.</text>
</comment>
<dbReference type="SUPFAM" id="SSF46579">
    <property type="entry name" value="Prefoldin"/>
    <property type="match status" value="1"/>
</dbReference>
<feature type="coiled-coil region" evidence="3">
    <location>
        <begin position="2"/>
        <end position="50"/>
    </location>
</feature>
<keyword evidence="5" id="KW-1185">Reference proteome</keyword>
<evidence type="ECO:0000313" key="5">
    <source>
        <dbReference type="Proteomes" id="UP000193411"/>
    </source>
</evidence>
<dbReference type="STRING" id="765915.A0A1Y2I0U4"/>
<dbReference type="GO" id="GO:0016272">
    <property type="term" value="C:prefoldin complex"/>
    <property type="evidence" value="ECO:0007669"/>
    <property type="project" value="InterPro"/>
</dbReference>
<evidence type="ECO:0000256" key="3">
    <source>
        <dbReference type="SAM" id="Coils"/>
    </source>
</evidence>
<evidence type="ECO:0000256" key="1">
    <source>
        <dbReference type="ARBA" id="ARBA00008045"/>
    </source>
</evidence>
<evidence type="ECO:0000313" key="4">
    <source>
        <dbReference type="EMBL" id="ORZ39834.1"/>
    </source>
</evidence>
<dbReference type="Pfam" id="PF01920">
    <property type="entry name" value="Prefoldin_2"/>
    <property type="match status" value="1"/>
</dbReference>
<proteinExistence type="inferred from homology"/>
<dbReference type="GO" id="GO:0051082">
    <property type="term" value="F:unfolded protein binding"/>
    <property type="evidence" value="ECO:0007669"/>
    <property type="project" value="InterPro"/>
</dbReference>
<comment type="caution">
    <text evidence="4">The sequence shown here is derived from an EMBL/GenBank/DDBJ whole genome shotgun (WGS) entry which is preliminary data.</text>
</comment>
<dbReference type="PANTHER" id="PTHR20903">
    <property type="entry name" value="PREFOLDIN SUBUNIT 1-RELATED"/>
    <property type="match status" value="1"/>
</dbReference>
<dbReference type="AlphaFoldDB" id="A0A1Y2I0U4"/>
<accession>A0A1Y2I0U4</accession>
<keyword evidence="3" id="KW-0175">Coiled coil</keyword>